<dbReference type="GO" id="GO:0045944">
    <property type="term" value="P:positive regulation of transcription by RNA polymerase II"/>
    <property type="evidence" value="ECO:0007669"/>
    <property type="project" value="TreeGrafter"/>
</dbReference>
<evidence type="ECO:0000256" key="3">
    <source>
        <dbReference type="ARBA" id="ARBA00039921"/>
    </source>
</evidence>
<feature type="compositionally biased region" description="Polar residues" evidence="5">
    <location>
        <begin position="9"/>
        <end position="28"/>
    </location>
</feature>
<reference evidence="7" key="1">
    <citation type="submission" date="2022-01" db="EMBL/GenBank/DDBJ databases">
        <authorList>
            <person name="Braso-Vives M."/>
        </authorList>
    </citation>
    <scope>NUCLEOTIDE SEQUENCE</scope>
</reference>
<dbReference type="EMBL" id="OV696686">
    <property type="protein sequence ID" value="CAH1231428.1"/>
    <property type="molecule type" value="Genomic_DNA"/>
</dbReference>
<dbReference type="GO" id="GO:0005634">
    <property type="term" value="C:nucleus"/>
    <property type="evidence" value="ECO:0007669"/>
    <property type="project" value="UniProtKB-SubCell"/>
</dbReference>
<evidence type="ECO:0000313" key="7">
    <source>
        <dbReference type="EMBL" id="CAH1231428.1"/>
    </source>
</evidence>
<dbReference type="Gene3D" id="3.10.20.90">
    <property type="entry name" value="Phosphatidylinositol 3-kinase Catalytic Subunit, Chain A, domain 1"/>
    <property type="match status" value="2"/>
</dbReference>
<feature type="compositionally biased region" description="Acidic residues" evidence="5">
    <location>
        <begin position="377"/>
        <end position="387"/>
    </location>
</feature>
<proteinExistence type="predicted"/>
<dbReference type="CDD" id="cd01763">
    <property type="entry name" value="Ubl_SUMO_like"/>
    <property type="match status" value="1"/>
</dbReference>
<protein>
    <recommendedName>
        <fullName evidence="3">NFATC2-interacting protein</fullName>
    </recommendedName>
    <alternativeName>
        <fullName evidence="4">Nuclear factor of activated T-cells, cytoplasmic 2-interacting protein</fullName>
    </alternativeName>
</protein>
<keyword evidence="2" id="KW-0539">Nucleus</keyword>
<feature type="region of interest" description="Disordered" evidence="5">
    <location>
        <begin position="1"/>
        <end position="67"/>
    </location>
</feature>
<evidence type="ECO:0000256" key="5">
    <source>
        <dbReference type="SAM" id="MobiDB-lite"/>
    </source>
</evidence>
<dbReference type="SUPFAM" id="SSF54236">
    <property type="entry name" value="Ubiquitin-like"/>
    <property type="match status" value="2"/>
</dbReference>
<dbReference type="Proteomes" id="UP000838412">
    <property type="component" value="Chromosome 1"/>
</dbReference>
<dbReference type="InterPro" id="IPR052324">
    <property type="entry name" value="NFATC2-Int_DNA_Repair"/>
</dbReference>
<dbReference type="CDD" id="cd17078">
    <property type="entry name" value="Ubl_SLD1_NFATC2ip"/>
    <property type="match status" value="1"/>
</dbReference>
<dbReference type="PANTHER" id="PTHR47187">
    <property type="entry name" value="NFATC2-INTERACTING PROTEIN"/>
    <property type="match status" value="1"/>
</dbReference>
<accession>A0A8J9V9L8</accession>
<feature type="domain" description="Rad60/SUMO-like" evidence="6">
    <location>
        <begin position="323"/>
        <end position="392"/>
    </location>
</feature>
<feature type="region of interest" description="Disordered" evidence="5">
    <location>
        <begin position="374"/>
        <end position="395"/>
    </location>
</feature>
<dbReference type="OrthoDB" id="5977093at2759"/>
<feature type="region of interest" description="Disordered" evidence="5">
    <location>
        <begin position="84"/>
        <end position="168"/>
    </location>
</feature>
<evidence type="ECO:0000313" key="8">
    <source>
        <dbReference type="Proteomes" id="UP000838412"/>
    </source>
</evidence>
<keyword evidence="8" id="KW-1185">Reference proteome</keyword>
<dbReference type="InterPro" id="IPR022617">
    <property type="entry name" value="Rad60/SUMO-like_dom"/>
</dbReference>
<name>A0A8J9V9L8_BRALA</name>
<evidence type="ECO:0000256" key="4">
    <source>
        <dbReference type="ARBA" id="ARBA00042764"/>
    </source>
</evidence>
<dbReference type="Pfam" id="PF11976">
    <property type="entry name" value="Rad60-SLD"/>
    <property type="match status" value="1"/>
</dbReference>
<organism evidence="7 8">
    <name type="scientific">Branchiostoma lanceolatum</name>
    <name type="common">Common lancelet</name>
    <name type="synonym">Amphioxus lanceolatum</name>
    <dbReference type="NCBI Taxonomy" id="7740"/>
    <lineage>
        <taxon>Eukaryota</taxon>
        <taxon>Metazoa</taxon>
        <taxon>Chordata</taxon>
        <taxon>Cephalochordata</taxon>
        <taxon>Leptocardii</taxon>
        <taxon>Amphioxiformes</taxon>
        <taxon>Branchiostomatidae</taxon>
        <taxon>Branchiostoma</taxon>
    </lineage>
</organism>
<evidence type="ECO:0000256" key="1">
    <source>
        <dbReference type="ARBA" id="ARBA00004123"/>
    </source>
</evidence>
<dbReference type="PANTHER" id="PTHR47187:SF1">
    <property type="entry name" value="NFATC2-INTERACTING PROTEIN"/>
    <property type="match status" value="1"/>
</dbReference>
<gene>
    <name evidence="7" type="primary">NFATC2IP</name>
    <name evidence="7" type="ORF">BLAG_LOCUS1265</name>
</gene>
<dbReference type="AlphaFoldDB" id="A0A8J9V9L8"/>
<evidence type="ECO:0000256" key="2">
    <source>
        <dbReference type="ARBA" id="ARBA00023242"/>
    </source>
</evidence>
<dbReference type="InterPro" id="IPR029071">
    <property type="entry name" value="Ubiquitin-like_domsf"/>
</dbReference>
<feature type="compositionally biased region" description="Basic and acidic residues" evidence="5">
    <location>
        <begin position="141"/>
        <end position="151"/>
    </location>
</feature>
<comment type="subcellular location">
    <subcellularLocation>
        <location evidence="1">Nucleus</location>
    </subcellularLocation>
</comment>
<sequence>MADSDCAEFSSSAQESVKNGQKSSAFRQDSSSSDSDEEERIVITKKPPPRRRKFNMNASGAKTGNIYMGRVKDLFSVNMATLSHKHDSDEENNGGNVVFPPSKSKVRKTSPETANPVSSRTEEPSALVISSDEEELSADFRSPEDRRHVPREQSLSPPPPPPMSFDSLLNDVGRLRATKARKGTEKILRGVDAALKVVRRTDEPAGLSSPSTISLDCSGLASPSTPVDREITVKVRSRSSGAGVHRINMRMSEKFEKIFRSMSEREGAPIDRVLLVLRDYTIQQADTPQSIGLHIADIIDCSISNASMAVEEEEVASTEGKHELKIQGKERRTEKTFSVDKSEELLRIMQEYAAFRELPLNRLVFKFDGDVISPNDTPEDLDMEGGETIDARALQ</sequence>
<evidence type="ECO:0000259" key="6">
    <source>
        <dbReference type="Pfam" id="PF11976"/>
    </source>
</evidence>